<evidence type="ECO:0000313" key="2">
    <source>
        <dbReference type="Proteomes" id="UP000060699"/>
    </source>
</evidence>
<dbReference type="OrthoDB" id="8854181at2"/>
<name>A0A0U3M934_9BURK</name>
<keyword evidence="2" id="KW-1185">Reference proteome</keyword>
<organism evidence="1 2">
    <name type="scientific">Roseateles depolymerans</name>
    <dbReference type="NCBI Taxonomy" id="76731"/>
    <lineage>
        <taxon>Bacteria</taxon>
        <taxon>Pseudomonadati</taxon>
        <taxon>Pseudomonadota</taxon>
        <taxon>Betaproteobacteria</taxon>
        <taxon>Burkholderiales</taxon>
        <taxon>Sphaerotilaceae</taxon>
        <taxon>Roseateles</taxon>
    </lineage>
</organism>
<dbReference type="AlphaFoldDB" id="A0A0U3M934"/>
<dbReference type="RefSeq" id="WP_058933624.1">
    <property type="nucleotide sequence ID" value="NZ_CP013729.1"/>
</dbReference>
<reference evidence="1 2" key="1">
    <citation type="submission" date="2015-12" db="EMBL/GenBank/DDBJ databases">
        <title>Complete genome of Roseateles depolymerans KCTC 42856.</title>
        <authorList>
            <person name="Kim K.M."/>
        </authorList>
    </citation>
    <scope>NUCLEOTIDE SEQUENCE [LARGE SCALE GENOMIC DNA]</scope>
    <source>
        <strain evidence="1 2">KCTC 42856</strain>
    </source>
</reference>
<gene>
    <name evidence="1" type="ORF">RD2015_587</name>
</gene>
<accession>A0A0U3M934</accession>
<dbReference type="KEGG" id="rdp:RD2015_587"/>
<dbReference type="Proteomes" id="UP000060699">
    <property type="component" value="Chromosome"/>
</dbReference>
<evidence type="ECO:0000313" key="1">
    <source>
        <dbReference type="EMBL" id="ALV05085.1"/>
    </source>
</evidence>
<dbReference type="EMBL" id="CP013729">
    <property type="protein sequence ID" value="ALV05085.1"/>
    <property type="molecule type" value="Genomic_DNA"/>
</dbReference>
<dbReference type="STRING" id="76731.RD2015_587"/>
<proteinExistence type="predicted"/>
<sequence>MSKDTCTAVREDGLRYASKLGGSPFQGSGQTRSCFKCGRHRPSSSLQSKRILGRTELICKPACEPKV</sequence>
<protein>
    <submittedName>
        <fullName evidence="1">Uncharacterized protein</fullName>
    </submittedName>
</protein>